<comment type="caution">
    <text evidence="2">The sequence shown here is derived from an EMBL/GenBank/DDBJ whole genome shotgun (WGS) entry which is preliminary data.</text>
</comment>
<dbReference type="InterPro" id="IPR003607">
    <property type="entry name" value="HD/PDEase_dom"/>
</dbReference>
<dbReference type="PANTHER" id="PTHR43155:SF2">
    <property type="entry name" value="CYCLIC DI-GMP PHOSPHODIESTERASE PA4108"/>
    <property type="match status" value="1"/>
</dbReference>
<dbReference type="EMBL" id="JBDIVE010000004">
    <property type="protein sequence ID" value="MEN3068771.1"/>
    <property type="molecule type" value="Genomic_DNA"/>
</dbReference>
<sequence>MEKELHRLQADQLHLNDALPWDVLDLSGTLLLSKGNVVRSEAQLNELLARGMFVDAAEYQASRQSSAPREKVYDPIYLMESVQAHLAWLLEALPRDGSFAGDVRNQAQQVAVLAKKSPDLALASIQLMEHRNYPIAHSFHVAVLVELLAARAGWPQAERERLCCAALTMNVGMLQLQLSLRNQRESPNAAQREQIRNHPAESARILMQCGVEDREWLRAVLEHHETLDGTGYPRKVKNPSELAQLIRVCDVFSAKISPRAYRKPVLASEATRILFAQQGQDPSSPWPGMLIKELGIYPPGTIVKLVNGEVAVVYKRGATAKAPLVKTLINAKGLATIDPFQRNCAEADFAIAAVMRPDKSLVGLDFKQIWCKP</sequence>
<reference evidence="2 3" key="1">
    <citation type="journal article" date="2018" name="Int. J. Syst. Evol. Microbiol.">
        <title>Uliginosibacterium sediminicola sp. nov., isolated from freshwater sediment.</title>
        <authorList>
            <person name="Hwang W.M."/>
            <person name="Kim S.M."/>
            <person name="Kang K."/>
            <person name="Ahn T.Y."/>
        </authorList>
    </citation>
    <scope>NUCLEOTIDE SEQUENCE [LARGE SCALE GENOMIC DNA]</scope>
    <source>
        <strain evidence="2 3">M1-21</strain>
    </source>
</reference>
<accession>A0ABU9YYU5</accession>
<keyword evidence="3" id="KW-1185">Reference proteome</keyword>
<dbReference type="PROSITE" id="PS51832">
    <property type="entry name" value="HD_GYP"/>
    <property type="match status" value="1"/>
</dbReference>
<protein>
    <submittedName>
        <fullName evidence="2">HD domain-containing phosphohydrolase</fullName>
    </submittedName>
</protein>
<dbReference type="CDD" id="cd00077">
    <property type="entry name" value="HDc"/>
    <property type="match status" value="1"/>
</dbReference>
<dbReference type="SUPFAM" id="SSF109604">
    <property type="entry name" value="HD-domain/PDEase-like"/>
    <property type="match status" value="1"/>
</dbReference>
<dbReference type="InterPro" id="IPR037522">
    <property type="entry name" value="HD_GYP_dom"/>
</dbReference>
<dbReference type="Pfam" id="PF13487">
    <property type="entry name" value="HD_5"/>
    <property type="match status" value="1"/>
</dbReference>
<dbReference type="Gene3D" id="1.10.3210.10">
    <property type="entry name" value="Hypothetical protein af1432"/>
    <property type="match status" value="1"/>
</dbReference>
<evidence type="ECO:0000259" key="1">
    <source>
        <dbReference type="PROSITE" id="PS51832"/>
    </source>
</evidence>
<evidence type="ECO:0000313" key="2">
    <source>
        <dbReference type="EMBL" id="MEN3068771.1"/>
    </source>
</evidence>
<name>A0ABU9YYU5_9RHOO</name>
<feature type="domain" description="HD-GYP" evidence="1">
    <location>
        <begin position="113"/>
        <end position="306"/>
    </location>
</feature>
<dbReference type="Proteomes" id="UP001410394">
    <property type="component" value="Unassembled WGS sequence"/>
</dbReference>
<gene>
    <name evidence="2" type="ORF">ABDB84_09795</name>
</gene>
<dbReference type="PANTHER" id="PTHR43155">
    <property type="entry name" value="CYCLIC DI-GMP PHOSPHODIESTERASE PA4108-RELATED"/>
    <property type="match status" value="1"/>
</dbReference>
<dbReference type="RefSeq" id="WP_345919540.1">
    <property type="nucleotide sequence ID" value="NZ_JBDIVE010000004.1"/>
</dbReference>
<evidence type="ECO:0000313" key="3">
    <source>
        <dbReference type="Proteomes" id="UP001410394"/>
    </source>
</evidence>
<proteinExistence type="predicted"/>
<organism evidence="2 3">
    <name type="scientific">Uliginosibacterium sediminicola</name>
    <dbReference type="NCBI Taxonomy" id="2024550"/>
    <lineage>
        <taxon>Bacteria</taxon>
        <taxon>Pseudomonadati</taxon>
        <taxon>Pseudomonadota</taxon>
        <taxon>Betaproteobacteria</taxon>
        <taxon>Rhodocyclales</taxon>
        <taxon>Zoogloeaceae</taxon>
        <taxon>Uliginosibacterium</taxon>
    </lineage>
</organism>